<evidence type="ECO:0000256" key="2">
    <source>
        <dbReference type="SAM" id="SignalP"/>
    </source>
</evidence>
<proteinExistence type="predicted"/>
<feature type="chain" id="PRO_5022986493" description="Carboxypeptidase regulatory-like domain-containing protein" evidence="2">
    <location>
        <begin position="21"/>
        <end position="877"/>
    </location>
</feature>
<reference evidence="3 4" key="1">
    <citation type="submission" date="2019-02" db="EMBL/GenBank/DDBJ databases">
        <title>Deep-cultivation of Planctomycetes and their phenomic and genomic characterization uncovers novel biology.</title>
        <authorList>
            <person name="Wiegand S."/>
            <person name="Jogler M."/>
            <person name="Boedeker C."/>
            <person name="Pinto D."/>
            <person name="Vollmers J."/>
            <person name="Rivas-Marin E."/>
            <person name="Kohn T."/>
            <person name="Peeters S.H."/>
            <person name="Heuer A."/>
            <person name="Rast P."/>
            <person name="Oberbeckmann S."/>
            <person name="Bunk B."/>
            <person name="Jeske O."/>
            <person name="Meyerdierks A."/>
            <person name="Storesund J.E."/>
            <person name="Kallscheuer N."/>
            <person name="Luecker S."/>
            <person name="Lage O.M."/>
            <person name="Pohl T."/>
            <person name="Merkel B.J."/>
            <person name="Hornburger P."/>
            <person name="Mueller R.-W."/>
            <person name="Bruemmer F."/>
            <person name="Labrenz M."/>
            <person name="Spormann A.M."/>
            <person name="Op Den Camp H."/>
            <person name="Overmann J."/>
            <person name="Amann R."/>
            <person name="Jetten M.S.M."/>
            <person name="Mascher T."/>
            <person name="Medema M.H."/>
            <person name="Devos D.P."/>
            <person name="Kaster A.-K."/>
            <person name="Ovreas L."/>
            <person name="Rohde M."/>
            <person name="Galperin M.Y."/>
            <person name="Jogler C."/>
        </authorList>
    </citation>
    <scope>NUCLEOTIDE SEQUENCE [LARGE SCALE GENOMIC DNA]</scope>
    <source>
        <strain evidence="3 4">KOR34</strain>
    </source>
</reference>
<dbReference type="NCBIfam" id="NF038032">
    <property type="entry name" value="CehA_McbA_metalo"/>
    <property type="match status" value="1"/>
</dbReference>
<dbReference type="EMBL" id="SIHJ01000001">
    <property type="protein sequence ID" value="TWT37772.1"/>
    <property type="molecule type" value="Genomic_DNA"/>
</dbReference>
<comment type="caution">
    <text evidence="3">The sequence shown here is derived from an EMBL/GenBank/DDBJ whole genome shotgun (WGS) entry which is preliminary data.</text>
</comment>
<evidence type="ECO:0000256" key="1">
    <source>
        <dbReference type="SAM" id="MobiDB-lite"/>
    </source>
</evidence>
<evidence type="ECO:0000313" key="3">
    <source>
        <dbReference type="EMBL" id="TWT37772.1"/>
    </source>
</evidence>
<keyword evidence="4" id="KW-1185">Reference proteome</keyword>
<gene>
    <name evidence="3" type="ORF">KOR34_27350</name>
</gene>
<name>A0A5C5VJ87_9BACT</name>
<organism evidence="3 4">
    <name type="scientific">Posidoniimonas corsicana</name>
    <dbReference type="NCBI Taxonomy" id="1938618"/>
    <lineage>
        <taxon>Bacteria</taxon>
        <taxon>Pseudomonadati</taxon>
        <taxon>Planctomycetota</taxon>
        <taxon>Planctomycetia</taxon>
        <taxon>Pirellulales</taxon>
        <taxon>Lacipirellulaceae</taxon>
        <taxon>Posidoniimonas</taxon>
    </lineage>
</organism>
<dbReference type="Gene3D" id="2.60.40.1120">
    <property type="entry name" value="Carboxypeptidase-like, regulatory domain"/>
    <property type="match status" value="1"/>
</dbReference>
<feature type="region of interest" description="Disordered" evidence="1">
    <location>
        <begin position="835"/>
        <end position="877"/>
    </location>
</feature>
<dbReference type="InterPro" id="IPR008969">
    <property type="entry name" value="CarboxyPept-like_regulatory"/>
</dbReference>
<accession>A0A5C5VJ87</accession>
<sequence length="877" mass="95299" precursor="true">MPTKSAALTLCLACCLPSYGAELLTLTSENFTEAAPRGKEADAIYGDYVLRNDKVVATVAAPHQGRHANLTVLNVGGGVIDLTQRDRQSDQLSCFYPGDSVFRLHEVIDWPEAFGTKAEGAARIAFAGAQVQGKNDRSAPLQIRVGYELRDGEDFLRVTSDITNPGDSPAKVQVRDGLRVDKGFRLGSARKRGLWWAYDQHWRQAYGLVAEDDDRRAMLVKSDEKRRPHVAAYPLANAESAEQTLPAGGRVAWSRRLIPAADTLELFAHSAANPNKLRPVAITVTDGADPVASARVVVRRNGKRLGEGLTDSDGRLATKLPADDYEIRVRANGHQPLDLAASVAATQDKEAAGLDIQLSKPAYVSGVVTDDAGHAIACKVQFTGLGDTPSPRFGPDTAVRGVVDLQYTPDGRFQAKLLPGRYRWIASHGPEYDAAQGELTIAEGETADVEASLRRSVDTTGWLSSELHSHSSPSGDNTSSQRGRVLNLLAEHLEFCPCTEHQRIDTYDEHLAHFDAVDRMLTCAGMELTGKPLPLNHQNAFPLIKHEHRQHNGGPLTNVDPVAQIQRLAAWDNNSEKLIQTNHPNVAQMIGDRDLDGVADEGFEAMFGYMDVMEVHPLDTILQPLGPAGEADNGVGSGGLGNRGNTIVNWLQLLNLGYRVTGVVNTDAHYNHHGSGWLRNWVKSSTDDPAQASVIELVHEFEHGHVVMSNGPFLQVVAESDAQDRPAIPGDDLKAADGKARVRITVRRPNWLEINRVQLLLNGRAVEQHNYTARDNGEMFAAGPEVFSQTIELDLDADTHLVVIACGEDRQLGAVYGEKEGAVMPIAVSNPVFIDTDGDANQDGAPFEPNGDDLGLPLPRLEGAKPSHGHDHHNHRH</sequence>
<keyword evidence="2" id="KW-0732">Signal</keyword>
<dbReference type="SUPFAM" id="SSF49464">
    <property type="entry name" value="Carboxypeptidase regulatory domain-like"/>
    <property type="match status" value="1"/>
</dbReference>
<evidence type="ECO:0000313" key="4">
    <source>
        <dbReference type="Proteomes" id="UP000316714"/>
    </source>
</evidence>
<dbReference type="OrthoDB" id="223284at2"/>
<dbReference type="AlphaFoldDB" id="A0A5C5VJ87"/>
<feature type="signal peptide" evidence="2">
    <location>
        <begin position="1"/>
        <end position="20"/>
    </location>
</feature>
<dbReference type="SUPFAM" id="SSF89550">
    <property type="entry name" value="PHP domain-like"/>
    <property type="match status" value="1"/>
</dbReference>
<dbReference type="Gene3D" id="3.20.20.140">
    <property type="entry name" value="Metal-dependent hydrolases"/>
    <property type="match status" value="1"/>
</dbReference>
<evidence type="ECO:0008006" key="5">
    <source>
        <dbReference type="Google" id="ProtNLM"/>
    </source>
</evidence>
<dbReference type="Proteomes" id="UP000316714">
    <property type="component" value="Unassembled WGS sequence"/>
</dbReference>
<protein>
    <recommendedName>
        <fullName evidence="5">Carboxypeptidase regulatory-like domain-containing protein</fullName>
    </recommendedName>
</protein>
<dbReference type="InterPro" id="IPR016195">
    <property type="entry name" value="Pol/histidinol_Pase-like"/>
</dbReference>
<dbReference type="RefSeq" id="WP_146565081.1">
    <property type="nucleotide sequence ID" value="NZ_SIHJ01000001.1"/>
</dbReference>